<accession>A0A419F981</accession>
<evidence type="ECO:0000313" key="1">
    <source>
        <dbReference type="EMBL" id="RJP75149.1"/>
    </source>
</evidence>
<dbReference type="Pfam" id="PF04077">
    <property type="entry name" value="DsrH"/>
    <property type="match status" value="1"/>
</dbReference>
<dbReference type="InterPro" id="IPR027396">
    <property type="entry name" value="DsrEFH-like"/>
</dbReference>
<gene>
    <name evidence="1" type="ORF">C4532_00985</name>
</gene>
<protein>
    <recommendedName>
        <fullName evidence="3">Sulfurtransferase complex subunit TusB</fullName>
    </recommendedName>
</protein>
<sequence length="85" mass="9769">MKVLHIIRSNEDALARRMIQHIESADSVDQTVLLIQDGVYMKPSNMRMFACADDVRARGIETNIEIVGYDRIVEMVFDADKVITW</sequence>
<comment type="caution">
    <text evidence="1">The sequence shown here is derived from an EMBL/GenBank/DDBJ whole genome shotgun (WGS) entry which is preliminary data.</text>
</comment>
<dbReference type="InterPro" id="IPR007215">
    <property type="entry name" value="Sulphur_relay_TusB/DsrH"/>
</dbReference>
<evidence type="ECO:0008006" key="3">
    <source>
        <dbReference type="Google" id="ProtNLM"/>
    </source>
</evidence>
<evidence type="ECO:0000313" key="2">
    <source>
        <dbReference type="Proteomes" id="UP000285961"/>
    </source>
</evidence>
<dbReference type="GO" id="GO:0005737">
    <property type="term" value="C:cytoplasm"/>
    <property type="evidence" value="ECO:0007669"/>
    <property type="project" value="InterPro"/>
</dbReference>
<dbReference type="AlphaFoldDB" id="A0A419F981"/>
<name>A0A419F981_9BACT</name>
<proteinExistence type="predicted"/>
<dbReference type="EMBL" id="QZKI01000006">
    <property type="protein sequence ID" value="RJP75149.1"/>
    <property type="molecule type" value="Genomic_DNA"/>
</dbReference>
<organism evidence="1 2">
    <name type="scientific">Candidatus Abyssobacteria bacterium SURF_17</name>
    <dbReference type="NCBI Taxonomy" id="2093361"/>
    <lineage>
        <taxon>Bacteria</taxon>
        <taxon>Pseudomonadati</taxon>
        <taxon>Candidatus Hydrogenedentota</taxon>
        <taxon>Candidatus Abyssobacteria</taxon>
    </lineage>
</organism>
<reference evidence="1 2" key="1">
    <citation type="journal article" date="2017" name="ISME J.">
        <title>Energy and carbon metabolisms in a deep terrestrial subsurface fluid microbial community.</title>
        <authorList>
            <person name="Momper L."/>
            <person name="Jungbluth S.P."/>
            <person name="Lee M.D."/>
            <person name="Amend J.P."/>
        </authorList>
    </citation>
    <scope>NUCLEOTIDE SEQUENCE [LARGE SCALE GENOMIC DNA]</scope>
    <source>
        <strain evidence="1">SURF_17</strain>
    </source>
</reference>
<dbReference type="Proteomes" id="UP000285961">
    <property type="component" value="Unassembled WGS sequence"/>
</dbReference>
<dbReference type="Gene3D" id="3.40.1260.10">
    <property type="entry name" value="DsrEFH-like"/>
    <property type="match status" value="1"/>
</dbReference>
<dbReference type="SUPFAM" id="SSF75169">
    <property type="entry name" value="DsrEFH-like"/>
    <property type="match status" value="1"/>
</dbReference>
<dbReference type="GO" id="GO:0002143">
    <property type="term" value="P:tRNA wobble position uridine thiolation"/>
    <property type="evidence" value="ECO:0007669"/>
    <property type="project" value="InterPro"/>
</dbReference>